<evidence type="ECO:0008006" key="6">
    <source>
        <dbReference type="Google" id="ProtNLM"/>
    </source>
</evidence>
<dbReference type="EMBL" id="JAGKSP010000024">
    <property type="protein sequence ID" value="MBP3966850.1"/>
    <property type="molecule type" value="Genomic_DNA"/>
</dbReference>
<gene>
    <name evidence="4" type="ORF">I8J30_29615</name>
</gene>
<evidence type="ECO:0000313" key="5">
    <source>
        <dbReference type="Proteomes" id="UP000673394"/>
    </source>
</evidence>
<name>A0ABS5CLZ9_9BACL</name>
<keyword evidence="3" id="KW-1133">Transmembrane helix</keyword>
<proteinExistence type="predicted"/>
<evidence type="ECO:0000256" key="3">
    <source>
        <dbReference type="SAM" id="Phobius"/>
    </source>
</evidence>
<keyword evidence="5" id="KW-1185">Reference proteome</keyword>
<evidence type="ECO:0000256" key="2">
    <source>
        <dbReference type="SAM" id="MobiDB-lite"/>
    </source>
</evidence>
<keyword evidence="3" id="KW-0472">Membrane</keyword>
<feature type="region of interest" description="Disordered" evidence="2">
    <location>
        <begin position="105"/>
        <end position="135"/>
    </location>
</feature>
<feature type="coiled-coil region" evidence="1">
    <location>
        <begin position="37"/>
        <end position="71"/>
    </location>
</feature>
<feature type="transmembrane region" description="Helical" evidence="3">
    <location>
        <begin position="12"/>
        <end position="30"/>
    </location>
</feature>
<dbReference type="Proteomes" id="UP000673394">
    <property type="component" value="Unassembled WGS sequence"/>
</dbReference>
<sequence length="217" mass="24169">MEQLTKNRSLSVLLVAVLFLALFAIYSYLLKPSADQITDQQAEIERLNNEYNLLSKKLAEKKEESNEYSKENVQQALPLWDNTEQLLLDLQQIESSTGGEALTATFTPDRVDDQENADTSASENTDSTTNSSTSFGPNVKQLKVGLVIKGKYADILRYIEELQKLPRLITVDSFDVAKSSSLSGDAKPISANLAFTAYFDPSYKSLAKDVLLPFEEK</sequence>
<dbReference type="RefSeq" id="WP_210664049.1">
    <property type="nucleotide sequence ID" value="NZ_JAGKSP010000024.1"/>
</dbReference>
<keyword evidence="1" id="KW-0175">Coiled coil</keyword>
<evidence type="ECO:0000313" key="4">
    <source>
        <dbReference type="EMBL" id="MBP3966850.1"/>
    </source>
</evidence>
<protein>
    <recommendedName>
        <fullName evidence="6">Type IV pilus assembly protein PilO</fullName>
    </recommendedName>
</protein>
<feature type="compositionally biased region" description="Low complexity" evidence="2">
    <location>
        <begin position="117"/>
        <end position="134"/>
    </location>
</feature>
<reference evidence="4 5" key="1">
    <citation type="submission" date="2021-04" db="EMBL/GenBank/DDBJ databases">
        <title>Paenibacillus sp. DLE-14 whole genome sequence.</title>
        <authorList>
            <person name="Ham Y.J."/>
        </authorList>
    </citation>
    <scope>NUCLEOTIDE SEQUENCE [LARGE SCALE GENOMIC DNA]</scope>
    <source>
        <strain evidence="4 5">DLE-14</strain>
    </source>
</reference>
<keyword evidence="3" id="KW-0812">Transmembrane</keyword>
<organism evidence="4 5">
    <name type="scientific">Paenibacillus lignilyticus</name>
    <dbReference type="NCBI Taxonomy" id="1172615"/>
    <lineage>
        <taxon>Bacteria</taxon>
        <taxon>Bacillati</taxon>
        <taxon>Bacillota</taxon>
        <taxon>Bacilli</taxon>
        <taxon>Bacillales</taxon>
        <taxon>Paenibacillaceae</taxon>
        <taxon>Paenibacillus</taxon>
    </lineage>
</organism>
<dbReference type="Gene3D" id="3.30.70.60">
    <property type="match status" value="1"/>
</dbReference>
<evidence type="ECO:0000256" key="1">
    <source>
        <dbReference type="SAM" id="Coils"/>
    </source>
</evidence>
<comment type="caution">
    <text evidence="4">The sequence shown here is derived from an EMBL/GenBank/DDBJ whole genome shotgun (WGS) entry which is preliminary data.</text>
</comment>
<accession>A0ABS5CLZ9</accession>
<dbReference type="InterPro" id="IPR014717">
    <property type="entry name" value="Transl_elong_EF1B/ribsomal_bS6"/>
</dbReference>